<keyword evidence="1" id="KW-0677">Repeat</keyword>
<keyword evidence="2 3" id="KW-0040">ANK repeat</keyword>
<dbReference type="PANTHER" id="PTHR24171">
    <property type="entry name" value="ANKYRIN REPEAT DOMAIN-CONTAINING PROTEIN 39-RELATED"/>
    <property type="match status" value="1"/>
</dbReference>
<dbReference type="EMBL" id="MLYV02000794">
    <property type="protein sequence ID" value="PSR77424.1"/>
    <property type="molecule type" value="Genomic_DNA"/>
</dbReference>
<feature type="region of interest" description="Disordered" evidence="4">
    <location>
        <begin position="82"/>
        <end position="102"/>
    </location>
</feature>
<comment type="caution">
    <text evidence="5">The sequence shown here is derived from an EMBL/GenBank/DDBJ whole genome shotgun (WGS) entry which is preliminary data.</text>
</comment>
<dbReference type="STRING" id="98765.A0A2R6NVC8"/>
<protein>
    <submittedName>
        <fullName evidence="5">Uncharacterized protein</fullName>
    </submittedName>
</protein>
<keyword evidence="6" id="KW-1185">Reference proteome</keyword>
<gene>
    <name evidence="5" type="ORF">PHLCEN_2v7855</name>
</gene>
<evidence type="ECO:0000313" key="6">
    <source>
        <dbReference type="Proteomes" id="UP000186601"/>
    </source>
</evidence>
<evidence type="ECO:0000256" key="1">
    <source>
        <dbReference type="ARBA" id="ARBA00022737"/>
    </source>
</evidence>
<evidence type="ECO:0000313" key="5">
    <source>
        <dbReference type="EMBL" id="PSR77424.1"/>
    </source>
</evidence>
<dbReference type="SUPFAM" id="SSF48403">
    <property type="entry name" value="Ankyrin repeat"/>
    <property type="match status" value="1"/>
</dbReference>
<dbReference type="AlphaFoldDB" id="A0A2R6NVC8"/>
<evidence type="ECO:0000256" key="4">
    <source>
        <dbReference type="SAM" id="MobiDB-lite"/>
    </source>
</evidence>
<organism evidence="5 6">
    <name type="scientific">Hermanssonia centrifuga</name>
    <dbReference type="NCBI Taxonomy" id="98765"/>
    <lineage>
        <taxon>Eukaryota</taxon>
        <taxon>Fungi</taxon>
        <taxon>Dikarya</taxon>
        <taxon>Basidiomycota</taxon>
        <taxon>Agaricomycotina</taxon>
        <taxon>Agaricomycetes</taxon>
        <taxon>Polyporales</taxon>
        <taxon>Meruliaceae</taxon>
        <taxon>Hermanssonia</taxon>
    </lineage>
</organism>
<reference evidence="5 6" key="1">
    <citation type="submission" date="2018-02" db="EMBL/GenBank/DDBJ databases">
        <title>Genome sequence of the basidiomycete white-rot fungus Phlebia centrifuga.</title>
        <authorList>
            <person name="Granchi Z."/>
            <person name="Peng M."/>
            <person name="de Vries R.P."/>
            <person name="Hilden K."/>
            <person name="Makela M.R."/>
            <person name="Grigoriev I."/>
            <person name="Riley R."/>
        </authorList>
    </citation>
    <scope>NUCLEOTIDE SEQUENCE [LARGE SCALE GENOMIC DNA]</scope>
    <source>
        <strain evidence="5 6">FBCC195</strain>
    </source>
</reference>
<evidence type="ECO:0000256" key="3">
    <source>
        <dbReference type="PROSITE-ProRule" id="PRU00023"/>
    </source>
</evidence>
<feature type="repeat" description="ANK" evidence="3">
    <location>
        <begin position="1"/>
        <end position="27"/>
    </location>
</feature>
<sequence length="102" mass="10829">MLAAYNGHVELTEGLLSRGADVNRVNDRGQSPLAGVVFKGYDQIVQILANKGADPRLGTPTAIQIARMFNKTDLLSVLGATDKDMQESVPLPPSAPQPKATT</sequence>
<dbReference type="Proteomes" id="UP000186601">
    <property type="component" value="Unassembled WGS sequence"/>
</dbReference>
<dbReference type="InterPro" id="IPR036770">
    <property type="entry name" value="Ankyrin_rpt-contain_sf"/>
</dbReference>
<dbReference type="PROSITE" id="PS50088">
    <property type="entry name" value="ANK_REPEAT"/>
    <property type="match status" value="1"/>
</dbReference>
<evidence type="ECO:0000256" key="2">
    <source>
        <dbReference type="ARBA" id="ARBA00023043"/>
    </source>
</evidence>
<accession>A0A2R6NVC8</accession>
<name>A0A2R6NVC8_9APHY</name>
<dbReference type="PANTHER" id="PTHR24171:SF9">
    <property type="entry name" value="ANKYRIN REPEAT DOMAIN-CONTAINING PROTEIN 39"/>
    <property type="match status" value="1"/>
</dbReference>
<dbReference type="Pfam" id="PF12796">
    <property type="entry name" value="Ank_2"/>
    <property type="match status" value="1"/>
</dbReference>
<dbReference type="PROSITE" id="PS50297">
    <property type="entry name" value="ANK_REP_REGION"/>
    <property type="match status" value="1"/>
</dbReference>
<dbReference type="OrthoDB" id="366390at2759"/>
<proteinExistence type="predicted"/>
<dbReference type="InterPro" id="IPR002110">
    <property type="entry name" value="Ankyrin_rpt"/>
</dbReference>
<dbReference type="Gene3D" id="1.25.40.20">
    <property type="entry name" value="Ankyrin repeat-containing domain"/>
    <property type="match status" value="1"/>
</dbReference>